<dbReference type="Proteomes" id="UP000284842">
    <property type="component" value="Unassembled WGS sequence"/>
</dbReference>
<sequence length="482" mass="54957">MPPDHCRKWMQMHRHIFGGEPLTMLCMPASHDAGTYRRGYHTTFGTESNVLTQTRSIFDQLELGVRYFDIRPHLTSPEPNAGPGNWACGHYTGEAKAALGWQGANCMEIREVVDELNRFTQDNAELIFVEITHIHRIFINNPISSTERAANDDEWNSLLHELSGIRNLFTLDRAGGPSSLHQQMHHRHLNDFIGNGQAAVVVLVEDYPARTENLTDRGFWPIKMQDGHTYRVPLPGSSVTREQAPGQAFFSTIDPLQIFGPHMNGNSVLYLAREAQDEKFPWLLQELAADGYPSYIWMDRIQDADLLTFCLATGYHKFNRAKGLKNMVIVYGGFLVTSPDVHNRVRHAIDNAKDFKVTNHDLGVDPWPGMGKSCAAYYEQDGIVKGKFARENQFLNFAFDVVSIEYGNQRIRDQKVFFNVLKAVSRRDRFRVDNSSMGCDPQPGVRKKCVVRFRNSNNSNIREDSAQEGKDMDFKTWMERLV</sequence>
<gene>
    <name evidence="1" type="ORF">CVT24_008215</name>
</gene>
<evidence type="ECO:0000313" key="1">
    <source>
        <dbReference type="EMBL" id="PPQ64851.1"/>
    </source>
</evidence>
<dbReference type="InParanoid" id="A0A409VF23"/>
<dbReference type="PANTHER" id="PTHR13593:SF143">
    <property type="entry name" value="PHOSPHATIDYLINOSITOL-SPECIFIC PHOSPHOLIPASE C X DOMAIN-CONTAINING PROTEIN"/>
    <property type="match status" value="1"/>
</dbReference>
<dbReference type="PROSITE" id="PS50007">
    <property type="entry name" value="PIPLC_X_DOMAIN"/>
    <property type="match status" value="1"/>
</dbReference>
<dbReference type="InterPro" id="IPR017946">
    <property type="entry name" value="PLC-like_Pdiesterase_TIM-brl"/>
</dbReference>
<keyword evidence="2" id="KW-1185">Reference proteome</keyword>
<evidence type="ECO:0000313" key="2">
    <source>
        <dbReference type="Proteomes" id="UP000284842"/>
    </source>
</evidence>
<accession>A0A409VF23</accession>
<protein>
    <recommendedName>
        <fullName evidence="3">Phosphatidylinositol-specific phospholipase C X domain-containing protein</fullName>
    </recommendedName>
</protein>
<dbReference type="GO" id="GO:0006629">
    <property type="term" value="P:lipid metabolic process"/>
    <property type="evidence" value="ECO:0007669"/>
    <property type="project" value="InterPro"/>
</dbReference>
<proteinExistence type="predicted"/>
<dbReference type="OrthoDB" id="1046782at2759"/>
<name>A0A409VF23_9AGAR</name>
<dbReference type="GO" id="GO:0008081">
    <property type="term" value="F:phosphoric diester hydrolase activity"/>
    <property type="evidence" value="ECO:0007669"/>
    <property type="project" value="InterPro"/>
</dbReference>
<organism evidence="1 2">
    <name type="scientific">Panaeolus cyanescens</name>
    <dbReference type="NCBI Taxonomy" id="181874"/>
    <lineage>
        <taxon>Eukaryota</taxon>
        <taxon>Fungi</taxon>
        <taxon>Dikarya</taxon>
        <taxon>Basidiomycota</taxon>
        <taxon>Agaricomycotina</taxon>
        <taxon>Agaricomycetes</taxon>
        <taxon>Agaricomycetidae</taxon>
        <taxon>Agaricales</taxon>
        <taxon>Agaricineae</taxon>
        <taxon>Galeropsidaceae</taxon>
        <taxon>Panaeolus</taxon>
    </lineage>
</organism>
<dbReference type="SUPFAM" id="SSF51695">
    <property type="entry name" value="PLC-like phosphodiesterases"/>
    <property type="match status" value="1"/>
</dbReference>
<dbReference type="Gene3D" id="3.20.20.190">
    <property type="entry name" value="Phosphatidylinositol (PI) phosphodiesterase"/>
    <property type="match status" value="1"/>
</dbReference>
<evidence type="ECO:0008006" key="3">
    <source>
        <dbReference type="Google" id="ProtNLM"/>
    </source>
</evidence>
<dbReference type="InterPro" id="IPR051057">
    <property type="entry name" value="PI-PLC_domain"/>
</dbReference>
<reference evidence="1 2" key="1">
    <citation type="journal article" date="2018" name="Evol. Lett.">
        <title>Horizontal gene cluster transfer increased hallucinogenic mushroom diversity.</title>
        <authorList>
            <person name="Reynolds H.T."/>
            <person name="Vijayakumar V."/>
            <person name="Gluck-Thaler E."/>
            <person name="Korotkin H.B."/>
            <person name="Matheny P.B."/>
            <person name="Slot J.C."/>
        </authorList>
    </citation>
    <scope>NUCLEOTIDE SEQUENCE [LARGE SCALE GENOMIC DNA]</scope>
    <source>
        <strain evidence="1 2">2629</strain>
    </source>
</reference>
<dbReference type="STRING" id="181874.A0A409VF23"/>
<dbReference type="PANTHER" id="PTHR13593">
    <property type="match status" value="1"/>
</dbReference>
<dbReference type="AlphaFoldDB" id="A0A409VF23"/>
<dbReference type="EMBL" id="NHTK01006081">
    <property type="protein sequence ID" value="PPQ64851.1"/>
    <property type="molecule type" value="Genomic_DNA"/>
</dbReference>
<comment type="caution">
    <text evidence="1">The sequence shown here is derived from an EMBL/GenBank/DDBJ whole genome shotgun (WGS) entry which is preliminary data.</text>
</comment>